<organism evidence="1 2">
    <name type="scientific">Daphnia magna</name>
    <dbReference type="NCBI Taxonomy" id="35525"/>
    <lineage>
        <taxon>Eukaryota</taxon>
        <taxon>Metazoa</taxon>
        <taxon>Ecdysozoa</taxon>
        <taxon>Arthropoda</taxon>
        <taxon>Crustacea</taxon>
        <taxon>Branchiopoda</taxon>
        <taxon>Diplostraca</taxon>
        <taxon>Cladocera</taxon>
        <taxon>Anomopoda</taxon>
        <taxon>Daphniidae</taxon>
        <taxon>Daphnia</taxon>
    </lineage>
</organism>
<accession>A0A164XDD5</accession>
<reference evidence="1 2" key="1">
    <citation type="submission" date="2016-03" db="EMBL/GenBank/DDBJ databases">
        <title>EvidentialGene: Evidence-directed Construction of Genes on Genomes.</title>
        <authorList>
            <person name="Gilbert D.G."/>
            <person name="Choi J.-H."/>
            <person name="Mockaitis K."/>
            <person name="Colbourne J."/>
            <person name="Pfrender M."/>
        </authorList>
    </citation>
    <scope>NUCLEOTIDE SEQUENCE [LARGE SCALE GENOMIC DNA]</scope>
    <source>
        <strain evidence="1 2">Xinb3</strain>
        <tissue evidence="1">Complete organism</tissue>
    </source>
</reference>
<evidence type="ECO:0000313" key="1">
    <source>
        <dbReference type="EMBL" id="KZS14104.1"/>
    </source>
</evidence>
<sequence>MKSFSNRHGIMTNVFGFHLDSICLNAPENVFCSEPVFHTR</sequence>
<protein>
    <submittedName>
        <fullName evidence="1">Uncharacterized protein</fullName>
    </submittedName>
</protein>
<name>A0A164XDD5_9CRUS</name>
<dbReference type="EMBL" id="LRGB01001005">
    <property type="protein sequence ID" value="KZS14104.1"/>
    <property type="molecule type" value="Genomic_DNA"/>
</dbReference>
<keyword evidence="2" id="KW-1185">Reference proteome</keyword>
<dbReference type="AlphaFoldDB" id="A0A164XDD5"/>
<dbReference type="Proteomes" id="UP000076858">
    <property type="component" value="Unassembled WGS sequence"/>
</dbReference>
<evidence type="ECO:0000313" key="2">
    <source>
        <dbReference type="Proteomes" id="UP000076858"/>
    </source>
</evidence>
<gene>
    <name evidence="1" type="ORF">APZ42_020776</name>
</gene>
<comment type="caution">
    <text evidence="1">The sequence shown here is derived from an EMBL/GenBank/DDBJ whole genome shotgun (WGS) entry which is preliminary data.</text>
</comment>
<proteinExistence type="predicted"/>